<evidence type="ECO:0000256" key="11">
    <source>
        <dbReference type="ARBA" id="ARBA00023163"/>
    </source>
</evidence>
<dbReference type="InterPro" id="IPR049730">
    <property type="entry name" value="SNF2/RAD54-like_C"/>
</dbReference>
<sequence length="1215" mass="140312">MATSRKRSREDAGGQSRLAAATHTAEQVQSFLSVSHHLPYLRQRQQQRRRLTAAPLSHCYAPISALPLWQRVTLSTLRRVHENELHERQAQALRRTLQRDLGRYVEDTKRREERLSAEQREARMRLGNRLFIAVEKQWARRRDVFQQLLAVEFEDVKQRRAERRQEDLLREAENLMHSLLESIFYDAKGSSKKTEEGDKNIAADVVALLEGKDECGTRSGALLETSLSLLDTQGGNRPLRDYQRSALRWMTNLYSRRLNGILADEMGLGKTIQTIALLAYYAEYKNDWGPHLIVVPTTVVLNWKAEFQRWCPGFQVIVYMGSKKERHRMRQGWTQEDAFNVCITSYNQVVKDRMVFRRRPWGFLVLDEAHQVKNFMSKKWQSLFDLQVEYRLLLTGTPLQNSIMELWSLFHLLLPSASAFSSDQEFREWFSNPMEEMVSGRSALNENIVRRLQALLRPFMLRRLKKDVEAQLPSKTEKVIMCRLSRRQRMLYDDYMQLSETRERISGGASGVLGVLLALRKVCNHPDMFEERRTITPMTLDRQSEIVVGVPRDILLFSNCYAGCYRFQKWRLCIDDVSLSQSGKASQSCTVQPTPDHMFDHSWMDCTKLRVIKLDQWWGVDEEARSQYIARYSPDRFCWPSKELSIPVNCEELAGDIPSILQSHIKREEDTIEHRQRITTTIQLERCRAIEASICVWYPRCAYITTQVGGKTSAPTGERKRYRVFKLPSGLVPTLKQRVNAVLPIACKVAVYVPVTVAAYPPRLHCCMPVAHYKPFRAHCRESLAPLLAVALAPPASPIWLGHKSPLQVFDASPFLSEMWTFFVRRCFSFPDRNLIIHDCGKLQFLKVALKQLRRDGHRMLIFTQFVHMLNILERFLALIGLPYLRIDGSTQAERRQAYVDRFNEDDRITCMILSTRSGGIGLNLTGADTVIFYDSDWNPTMDLQAQDRCHRIGQTKPVTIYRLISEHTVEESILQKARERKKLNNLVIRGGQFHAMANVEDVYEDTSAALAALSNPVQLRSFFHDLDEDATVVATGSETKDDPRQNTKNVAECDSGGSFPNEEVVDIRLEMMQLEDQEDREAQQNVEEELRKLEEQKRDEEGEVVDEEDNEDEDENCEQLHVQREGEQGDERSGEGAFNSSGVVNLMLRHGSPAVLQKRCDILRRQRTPLDQLLSLRYGVCHAEDAQRRYTDLCESYAAQVGEDEFPPFTRTFN</sequence>
<dbReference type="Gene3D" id="1.20.120.850">
    <property type="entry name" value="SWI2/SNF2 ATPases, N-terminal domain"/>
    <property type="match status" value="1"/>
</dbReference>
<evidence type="ECO:0000256" key="4">
    <source>
        <dbReference type="ARBA" id="ARBA00022801"/>
    </source>
</evidence>
<evidence type="ECO:0000256" key="9">
    <source>
        <dbReference type="ARBA" id="ARBA00023125"/>
    </source>
</evidence>
<keyword evidence="4" id="KW-0378">Hydrolase</keyword>
<evidence type="ECO:0000256" key="7">
    <source>
        <dbReference type="ARBA" id="ARBA00022853"/>
    </source>
</evidence>
<dbReference type="Gene3D" id="3.40.50.10810">
    <property type="entry name" value="Tandem AAA-ATPase domain"/>
    <property type="match status" value="1"/>
</dbReference>
<feature type="domain" description="Helicase C-terminal" evidence="15">
    <location>
        <begin position="845"/>
        <end position="1001"/>
    </location>
</feature>
<keyword evidence="3" id="KW-0547">Nucleotide-binding</keyword>
<dbReference type="SMART" id="SM00490">
    <property type="entry name" value="HELICc"/>
    <property type="match status" value="1"/>
</dbReference>
<dbReference type="FunFam" id="3.40.50.10810:FF:000051">
    <property type="entry name" value="Helicase SWR1"/>
    <property type="match status" value="1"/>
</dbReference>
<dbReference type="CDD" id="cd18793">
    <property type="entry name" value="SF2_C_SNF"/>
    <property type="match status" value="1"/>
</dbReference>
<keyword evidence="6" id="KW-0067">ATP-binding</keyword>
<comment type="similarity">
    <text evidence="2">Belongs to the SNF2/RAD54 helicase family. SWR1 subfamily.</text>
</comment>
<reference evidence="16" key="1">
    <citation type="journal article" date="2012" name="Proc. Natl. Acad. Sci. U.S.A.">
        <title>Antigenic diversity is generated by distinct evolutionary mechanisms in African trypanosome species.</title>
        <authorList>
            <person name="Jackson A.P."/>
            <person name="Berry A."/>
            <person name="Aslett M."/>
            <person name="Allison H.C."/>
            <person name="Burton P."/>
            <person name="Vavrova-Anderson J."/>
            <person name="Brown R."/>
            <person name="Browne H."/>
            <person name="Corton N."/>
            <person name="Hauser H."/>
            <person name="Gamble J."/>
            <person name="Gilderthorp R."/>
            <person name="Marcello L."/>
            <person name="McQuillan J."/>
            <person name="Otto T.D."/>
            <person name="Quail M.A."/>
            <person name="Sanders M.J."/>
            <person name="van Tonder A."/>
            <person name="Ginger M.L."/>
            <person name="Field M.C."/>
            <person name="Barry J.D."/>
            <person name="Hertz-Fowler C."/>
            <person name="Berriman M."/>
        </authorList>
    </citation>
    <scope>NUCLEOTIDE SEQUENCE</scope>
    <source>
        <strain evidence="16">IL3000</strain>
    </source>
</reference>
<accession>G0V1X9</accession>
<dbReference type="PROSITE" id="PS51194">
    <property type="entry name" value="HELICASE_CTER"/>
    <property type="match status" value="1"/>
</dbReference>
<keyword evidence="11" id="KW-0804">Transcription</keyword>
<dbReference type="GO" id="GO:0016887">
    <property type="term" value="F:ATP hydrolysis activity"/>
    <property type="evidence" value="ECO:0007669"/>
    <property type="project" value="TreeGrafter"/>
</dbReference>
<dbReference type="EMBL" id="HE575324">
    <property type="protein sequence ID" value="CCC95650.1"/>
    <property type="molecule type" value="Genomic_DNA"/>
</dbReference>
<feature type="compositionally biased region" description="Acidic residues" evidence="13">
    <location>
        <begin position="1102"/>
        <end position="1118"/>
    </location>
</feature>
<keyword evidence="10" id="KW-0010">Activator</keyword>
<dbReference type="GO" id="GO:0000812">
    <property type="term" value="C:Swr1 complex"/>
    <property type="evidence" value="ECO:0007669"/>
    <property type="project" value="TreeGrafter"/>
</dbReference>
<dbReference type="InterPro" id="IPR050520">
    <property type="entry name" value="INO80/SWR1_helicase"/>
</dbReference>
<dbReference type="AlphaFoldDB" id="G0V1X9"/>
<dbReference type="CDD" id="cd18003">
    <property type="entry name" value="DEXQc_SRCAP"/>
    <property type="match status" value="1"/>
</dbReference>
<keyword evidence="7" id="KW-0156">Chromatin regulator</keyword>
<dbReference type="InterPro" id="IPR014001">
    <property type="entry name" value="Helicase_ATP-bd"/>
</dbReference>
<dbReference type="GO" id="GO:0004386">
    <property type="term" value="F:helicase activity"/>
    <property type="evidence" value="ECO:0007669"/>
    <property type="project" value="UniProtKB-KW"/>
</dbReference>
<dbReference type="GO" id="GO:0003677">
    <property type="term" value="F:DNA binding"/>
    <property type="evidence" value="ECO:0007669"/>
    <property type="project" value="UniProtKB-KW"/>
</dbReference>
<feature type="domain" description="Helicase ATP-binding" evidence="14">
    <location>
        <begin position="251"/>
        <end position="416"/>
    </location>
</feature>
<dbReference type="SUPFAM" id="SSF52540">
    <property type="entry name" value="P-loop containing nucleoside triphosphate hydrolases"/>
    <property type="match status" value="2"/>
</dbReference>
<keyword evidence="12" id="KW-0539">Nucleus</keyword>
<evidence type="ECO:0000256" key="6">
    <source>
        <dbReference type="ARBA" id="ARBA00022840"/>
    </source>
</evidence>
<gene>
    <name evidence="16" type="ORF">TCIL3000_11_11390</name>
</gene>
<evidence type="ECO:0000256" key="3">
    <source>
        <dbReference type="ARBA" id="ARBA00022741"/>
    </source>
</evidence>
<dbReference type="PROSITE" id="PS51192">
    <property type="entry name" value="HELICASE_ATP_BIND_1"/>
    <property type="match status" value="1"/>
</dbReference>
<dbReference type="GO" id="GO:0006338">
    <property type="term" value="P:chromatin remodeling"/>
    <property type="evidence" value="ECO:0007669"/>
    <property type="project" value="TreeGrafter"/>
</dbReference>
<dbReference type="GO" id="GO:0042393">
    <property type="term" value="F:histone binding"/>
    <property type="evidence" value="ECO:0007669"/>
    <property type="project" value="TreeGrafter"/>
</dbReference>
<evidence type="ECO:0000259" key="14">
    <source>
        <dbReference type="PROSITE" id="PS51192"/>
    </source>
</evidence>
<dbReference type="Pfam" id="PF00271">
    <property type="entry name" value="Helicase_C"/>
    <property type="match status" value="1"/>
</dbReference>
<dbReference type="PANTHER" id="PTHR45685">
    <property type="entry name" value="HELICASE SRCAP-RELATED"/>
    <property type="match status" value="1"/>
</dbReference>
<name>G0V1X9_TRYCI</name>
<evidence type="ECO:0000259" key="15">
    <source>
        <dbReference type="PROSITE" id="PS51194"/>
    </source>
</evidence>
<evidence type="ECO:0000256" key="2">
    <source>
        <dbReference type="ARBA" id="ARBA00009220"/>
    </source>
</evidence>
<dbReference type="InterPro" id="IPR000330">
    <property type="entry name" value="SNF2_N"/>
</dbReference>
<evidence type="ECO:0000256" key="12">
    <source>
        <dbReference type="ARBA" id="ARBA00023242"/>
    </source>
</evidence>
<dbReference type="VEuPathDB" id="TriTrypDB:TcIL3000.11.11390"/>
<evidence type="ECO:0000256" key="13">
    <source>
        <dbReference type="SAM" id="MobiDB-lite"/>
    </source>
</evidence>
<dbReference type="InterPro" id="IPR001650">
    <property type="entry name" value="Helicase_C-like"/>
</dbReference>
<organism evidence="16">
    <name type="scientific">Trypanosoma congolense (strain IL3000)</name>
    <dbReference type="NCBI Taxonomy" id="1068625"/>
    <lineage>
        <taxon>Eukaryota</taxon>
        <taxon>Discoba</taxon>
        <taxon>Euglenozoa</taxon>
        <taxon>Kinetoplastea</taxon>
        <taxon>Metakinetoplastina</taxon>
        <taxon>Trypanosomatida</taxon>
        <taxon>Trypanosomatidae</taxon>
        <taxon>Trypanosoma</taxon>
        <taxon>Nannomonas</taxon>
    </lineage>
</organism>
<comment type="subcellular location">
    <subcellularLocation>
        <location evidence="1">Nucleus</location>
    </subcellularLocation>
</comment>
<evidence type="ECO:0000256" key="5">
    <source>
        <dbReference type="ARBA" id="ARBA00022806"/>
    </source>
</evidence>
<dbReference type="SMART" id="SM00487">
    <property type="entry name" value="DEXDc"/>
    <property type="match status" value="1"/>
</dbReference>
<dbReference type="InterPro" id="IPR038718">
    <property type="entry name" value="SNF2-like_sf"/>
</dbReference>
<evidence type="ECO:0000256" key="8">
    <source>
        <dbReference type="ARBA" id="ARBA00023015"/>
    </source>
</evidence>
<protein>
    <submittedName>
        <fullName evidence="16">Uncharacterized protein TCIL3000_11_11390</fullName>
    </submittedName>
</protein>
<dbReference type="GO" id="GO:0005524">
    <property type="term" value="F:ATP binding"/>
    <property type="evidence" value="ECO:0007669"/>
    <property type="project" value="UniProtKB-KW"/>
</dbReference>
<evidence type="ECO:0000313" key="16">
    <source>
        <dbReference type="EMBL" id="CCC95650.1"/>
    </source>
</evidence>
<dbReference type="PANTHER" id="PTHR45685:SF1">
    <property type="entry name" value="HELICASE SRCAP"/>
    <property type="match status" value="1"/>
</dbReference>
<dbReference type="InterPro" id="IPR027417">
    <property type="entry name" value="P-loop_NTPase"/>
</dbReference>
<proteinExistence type="inferred from homology"/>
<feature type="region of interest" description="Disordered" evidence="13">
    <location>
        <begin position="1092"/>
        <end position="1139"/>
    </location>
</feature>
<keyword evidence="5" id="KW-0347">Helicase</keyword>
<keyword evidence="9" id="KW-0238">DNA-binding</keyword>
<dbReference type="Pfam" id="PF00176">
    <property type="entry name" value="SNF2-rel_dom"/>
    <property type="match status" value="1"/>
</dbReference>
<keyword evidence="8" id="KW-0805">Transcription regulation</keyword>
<evidence type="ECO:0000256" key="10">
    <source>
        <dbReference type="ARBA" id="ARBA00023159"/>
    </source>
</evidence>
<feature type="region of interest" description="Disordered" evidence="13">
    <location>
        <begin position="1035"/>
        <end position="1061"/>
    </location>
</feature>
<feature type="compositionally biased region" description="Basic and acidic residues" evidence="13">
    <location>
        <begin position="1092"/>
        <end position="1101"/>
    </location>
</feature>
<feature type="compositionally biased region" description="Basic and acidic residues" evidence="13">
    <location>
        <begin position="1122"/>
        <end position="1135"/>
    </location>
</feature>
<dbReference type="Gene3D" id="3.40.50.300">
    <property type="entry name" value="P-loop containing nucleotide triphosphate hydrolases"/>
    <property type="match status" value="1"/>
</dbReference>
<evidence type="ECO:0000256" key="1">
    <source>
        <dbReference type="ARBA" id="ARBA00004123"/>
    </source>
</evidence>